<name>A0AAV7R0E7_PLEWA</name>
<dbReference type="Proteomes" id="UP001066276">
    <property type="component" value="Chromosome 6"/>
</dbReference>
<dbReference type="GO" id="GO:0036064">
    <property type="term" value="C:ciliary basal body"/>
    <property type="evidence" value="ECO:0007669"/>
    <property type="project" value="TreeGrafter"/>
</dbReference>
<feature type="compositionally biased region" description="Basic and acidic residues" evidence="5">
    <location>
        <begin position="56"/>
        <end position="66"/>
    </location>
</feature>
<feature type="region of interest" description="Disordered" evidence="5">
    <location>
        <begin position="165"/>
        <end position="184"/>
    </location>
</feature>
<dbReference type="InterPro" id="IPR026757">
    <property type="entry name" value="ENTR1"/>
</dbReference>
<evidence type="ECO:0000313" key="7">
    <source>
        <dbReference type="Proteomes" id="UP001066276"/>
    </source>
</evidence>
<organism evidence="6 7">
    <name type="scientific">Pleurodeles waltl</name>
    <name type="common">Iberian ribbed newt</name>
    <dbReference type="NCBI Taxonomy" id="8319"/>
    <lineage>
        <taxon>Eukaryota</taxon>
        <taxon>Metazoa</taxon>
        <taxon>Chordata</taxon>
        <taxon>Craniata</taxon>
        <taxon>Vertebrata</taxon>
        <taxon>Euteleostomi</taxon>
        <taxon>Amphibia</taxon>
        <taxon>Batrachia</taxon>
        <taxon>Caudata</taxon>
        <taxon>Salamandroidea</taxon>
        <taxon>Salamandridae</taxon>
        <taxon>Pleurodelinae</taxon>
        <taxon>Pleurodeles</taxon>
    </lineage>
</organism>
<dbReference type="GO" id="GO:0005769">
    <property type="term" value="C:early endosome"/>
    <property type="evidence" value="ECO:0007669"/>
    <property type="project" value="TreeGrafter"/>
</dbReference>
<sequence length="430" mass="47904">MSAYGFWPESVQSTRTTTGLAQEDEMIQDKDEANPFSFKHFVKSKNLLKPADEIKKKRAFKQEPDKQAGLPQSSKPPKTKTVNLEFHKPFFCNPTVGPLLDDEQGDDSDDDWNESYEPSFIEQVLKPNSTIPITRNNFDSFSLTSADLSDVSSWQLNESRAYSPPLPGLSHGTTECSSPLPDVSQEATNCSSTLSDVSHETAEYSSLLPDISQGSTDFSSSLPDVFFGKADHSPSLPDARLKTPDPDLVAHGDYSAHVRIQSLQLNCEELKEDNSQLLTKMEEMQKVHDAQAEKIRILEKKLAEKQEAEEKEAKALESMAQQVEQNLKSMTMRAMLAEGIVAKLKEEIVHLQGQLAKYQAENAALRHMENASLHAARKNAQLALESLHKVIYDAQYSIKQLLSGGESLKFVTELLKSIDKISELPQEGHP</sequence>
<dbReference type="GO" id="GO:0005813">
    <property type="term" value="C:centrosome"/>
    <property type="evidence" value="ECO:0007669"/>
    <property type="project" value="TreeGrafter"/>
</dbReference>
<dbReference type="GO" id="GO:0055037">
    <property type="term" value="C:recycling endosome"/>
    <property type="evidence" value="ECO:0007669"/>
    <property type="project" value="TreeGrafter"/>
</dbReference>
<dbReference type="AlphaFoldDB" id="A0AAV7R0E7"/>
<gene>
    <name evidence="6" type="ORF">NDU88_012353</name>
</gene>
<evidence type="ECO:0000256" key="4">
    <source>
        <dbReference type="SAM" id="Coils"/>
    </source>
</evidence>
<dbReference type="PANTHER" id="PTHR31259:SF3">
    <property type="entry name" value="ENDOSOME-ASSOCIATED-TRAFFICKING REGULATOR 1"/>
    <property type="match status" value="1"/>
</dbReference>
<feature type="region of interest" description="Disordered" evidence="5">
    <location>
        <begin position="56"/>
        <end position="79"/>
    </location>
</feature>
<comment type="similarity">
    <text evidence="1">Belongs to the ENTR1 family.</text>
</comment>
<dbReference type="GO" id="GO:0045724">
    <property type="term" value="P:positive regulation of cilium assembly"/>
    <property type="evidence" value="ECO:0007669"/>
    <property type="project" value="TreeGrafter"/>
</dbReference>
<dbReference type="PANTHER" id="PTHR31259">
    <property type="entry name" value="ENDOSOME-ASSOCIATED TRAFFICKING REGULATOR 1"/>
    <property type="match status" value="1"/>
</dbReference>
<accession>A0AAV7R0E7</accession>
<dbReference type="GO" id="GO:1903566">
    <property type="term" value="P:positive regulation of protein localization to cilium"/>
    <property type="evidence" value="ECO:0007669"/>
    <property type="project" value="TreeGrafter"/>
</dbReference>
<keyword evidence="7" id="KW-1185">Reference proteome</keyword>
<dbReference type="EMBL" id="JANPWB010000010">
    <property type="protein sequence ID" value="KAJ1146071.1"/>
    <property type="molecule type" value="Genomic_DNA"/>
</dbReference>
<evidence type="ECO:0000256" key="5">
    <source>
        <dbReference type="SAM" id="MobiDB-lite"/>
    </source>
</evidence>
<feature type="coiled-coil region" evidence="4">
    <location>
        <begin position="260"/>
        <end position="368"/>
    </location>
</feature>
<evidence type="ECO:0000313" key="6">
    <source>
        <dbReference type="EMBL" id="KAJ1146071.1"/>
    </source>
</evidence>
<evidence type="ECO:0000256" key="3">
    <source>
        <dbReference type="ARBA" id="ARBA00023054"/>
    </source>
</evidence>
<reference evidence="6" key="1">
    <citation type="journal article" date="2022" name="bioRxiv">
        <title>Sequencing and chromosome-scale assembly of the giantPleurodeles waltlgenome.</title>
        <authorList>
            <person name="Brown T."/>
            <person name="Elewa A."/>
            <person name="Iarovenko S."/>
            <person name="Subramanian E."/>
            <person name="Araus A.J."/>
            <person name="Petzold A."/>
            <person name="Susuki M."/>
            <person name="Suzuki K.-i.T."/>
            <person name="Hayashi T."/>
            <person name="Toyoda A."/>
            <person name="Oliveira C."/>
            <person name="Osipova E."/>
            <person name="Leigh N.D."/>
            <person name="Simon A."/>
            <person name="Yun M.H."/>
        </authorList>
    </citation>
    <scope>NUCLEOTIDE SEQUENCE</scope>
    <source>
        <strain evidence="6">20211129_DDA</strain>
        <tissue evidence="6">Liver</tissue>
    </source>
</reference>
<dbReference type="GO" id="GO:0032465">
    <property type="term" value="P:regulation of cytokinesis"/>
    <property type="evidence" value="ECO:0007669"/>
    <property type="project" value="TreeGrafter"/>
</dbReference>
<evidence type="ECO:0000256" key="1">
    <source>
        <dbReference type="ARBA" id="ARBA00007791"/>
    </source>
</evidence>
<dbReference type="GO" id="GO:0030496">
    <property type="term" value="C:midbody"/>
    <property type="evidence" value="ECO:0007669"/>
    <property type="project" value="TreeGrafter"/>
</dbReference>
<comment type="caution">
    <text evidence="6">The sequence shown here is derived from an EMBL/GenBank/DDBJ whole genome shotgun (WGS) entry which is preliminary data.</text>
</comment>
<evidence type="ECO:0000256" key="2">
    <source>
        <dbReference type="ARBA" id="ARBA00016007"/>
    </source>
</evidence>
<proteinExistence type="inferred from homology"/>
<feature type="compositionally biased region" description="Polar residues" evidence="5">
    <location>
        <begin position="70"/>
        <end position="79"/>
    </location>
</feature>
<keyword evidence="3 4" id="KW-0175">Coiled coil</keyword>
<protein>
    <recommendedName>
        <fullName evidence="2">Endosome-associated-trafficking regulator 1</fullName>
    </recommendedName>
</protein>
<feature type="compositionally biased region" description="Polar residues" evidence="5">
    <location>
        <begin position="10"/>
        <end position="20"/>
    </location>
</feature>
<feature type="region of interest" description="Disordered" evidence="5">
    <location>
        <begin position="1"/>
        <end position="23"/>
    </location>
</feature>